<dbReference type="STRING" id="115433.SAMN05421835_104317"/>
<reference evidence="3" key="1">
    <citation type="submission" date="2016-10" db="EMBL/GenBank/DDBJ databases">
        <authorList>
            <person name="de Groot N.N."/>
        </authorList>
    </citation>
    <scope>NUCLEOTIDE SEQUENCE [LARGE SCALE GENOMIC DNA]</scope>
    <source>
        <strain evidence="3">DSM 44468</strain>
    </source>
</reference>
<proteinExistence type="predicted"/>
<protein>
    <submittedName>
        <fullName evidence="3">F420-dependent oxidoreductase, MSMEG_4879 family</fullName>
    </submittedName>
</protein>
<dbReference type="Proteomes" id="UP000199025">
    <property type="component" value="Unassembled WGS sequence"/>
</dbReference>
<sequence length="289" mass="30308">MRIGTSTINSATPGDYAAGAADAARRGFDSFWTNQLPGGWDPFVTLAGFRERPREIGTAVALTYPRHPATLAAEALTLQAATGGGLVLGVGAGHEWYVQGQLGLSYASPLRHTREYLTVLRPLLRGEQVDHEGEYFTVHTRLNVEASAPPVLMAALGPRMLALAGELTDGVVSTWVTPEVVADQVAPSLPAGARIVVGVVVSVTDEPDRVRERLAADFGGVGELPAYRASLARAGLSSPADATVLGDEAAVGEAIARFRDAGTTDLVVIPLGSAEEQARTLDVVAEFKD</sequence>
<evidence type="ECO:0000259" key="2">
    <source>
        <dbReference type="Pfam" id="PF00296"/>
    </source>
</evidence>
<evidence type="ECO:0000256" key="1">
    <source>
        <dbReference type="ARBA" id="ARBA00023002"/>
    </source>
</evidence>
<dbReference type="OrthoDB" id="7054907at2"/>
<dbReference type="EMBL" id="FORP01000004">
    <property type="protein sequence ID" value="SFJ32870.1"/>
    <property type="molecule type" value="Genomic_DNA"/>
</dbReference>
<dbReference type="PANTHER" id="PTHR43244:SF1">
    <property type="entry name" value="5,10-METHYLENETETRAHYDROMETHANOPTERIN REDUCTASE"/>
    <property type="match status" value="1"/>
</dbReference>
<accession>A0A1I3QGG5</accession>
<dbReference type="InterPro" id="IPR036661">
    <property type="entry name" value="Luciferase-like_sf"/>
</dbReference>
<name>A0A1I3QGG5_9PSEU</name>
<feature type="domain" description="Luciferase-like" evidence="2">
    <location>
        <begin position="12"/>
        <end position="282"/>
    </location>
</feature>
<keyword evidence="4" id="KW-1185">Reference proteome</keyword>
<gene>
    <name evidence="3" type="ORF">SAMN05421835_104317</name>
</gene>
<evidence type="ECO:0000313" key="4">
    <source>
        <dbReference type="Proteomes" id="UP000199025"/>
    </source>
</evidence>
<dbReference type="RefSeq" id="WP_091505541.1">
    <property type="nucleotide sequence ID" value="NZ_FORP01000004.1"/>
</dbReference>
<organism evidence="3 4">
    <name type="scientific">Amycolatopsis sacchari</name>
    <dbReference type="NCBI Taxonomy" id="115433"/>
    <lineage>
        <taxon>Bacteria</taxon>
        <taxon>Bacillati</taxon>
        <taxon>Actinomycetota</taxon>
        <taxon>Actinomycetes</taxon>
        <taxon>Pseudonocardiales</taxon>
        <taxon>Pseudonocardiaceae</taxon>
        <taxon>Amycolatopsis</taxon>
    </lineage>
</organism>
<dbReference type="PANTHER" id="PTHR43244">
    <property type="match status" value="1"/>
</dbReference>
<dbReference type="GO" id="GO:0016705">
    <property type="term" value="F:oxidoreductase activity, acting on paired donors, with incorporation or reduction of molecular oxygen"/>
    <property type="evidence" value="ECO:0007669"/>
    <property type="project" value="InterPro"/>
</dbReference>
<evidence type="ECO:0000313" key="3">
    <source>
        <dbReference type="EMBL" id="SFJ32870.1"/>
    </source>
</evidence>
<dbReference type="Pfam" id="PF00296">
    <property type="entry name" value="Bac_luciferase"/>
    <property type="match status" value="1"/>
</dbReference>
<dbReference type="InterPro" id="IPR050564">
    <property type="entry name" value="F420-G6PD/mer"/>
</dbReference>
<dbReference type="SUPFAM" id="SSF51679">
    <property type="entry name" value="Bacterial luciferase-like"/>
    <property type="match status" value="1"/>
</dbReference>
<dbReference type="AlphaFoldDB" id="A0A1I3QGG5"/>
<dbReference type="Gene3D" id="3.20.20.30">
    <property type="entry name" value="Luciferase-like domain"/>
    <property type="match status" value="1"/>
</dbReference>
<dbReference type="InterPro" id="IPR011251">
    <property type="entry name" value="Luciferase-like_dom"/>
</dbReference>
<keyword evidence="1" id="KW-0560">Oxidoreductase</keyword>